<name>A0ABD2D0D3_VESMC</name>
<dbReference type="Proteomes" id="UP001607303">
    <property type="component" value="Unassembled WGS sequence"/>
</dbReference>
<accession>A0ABD2D0D3</accession>
<dbReference type="AlphaFoldDB" id="A0ABD2D0D3"/>
<comment type="caution">
    <text evidence="1">The sequence shown here is derived from an EMBL/GenBank/DDBJ whole genome shotgun (WGS) entry which is preliminary data.</text>
</comment>
<sequence length="116" mass="12651">MGVMSIDEILGGNIFENLCYIESHEEPRRGATGMSPDELSSCLPATPIFSYRVTATLSIRHLEGGRRWNDEADTGDWLRGGSPTAYLGDTSTTNQATTAHRLITIVIKTIANTSLH</sequence>
<evidence type="ECO:0000313" key="1">
    <source>
        <dbReference type="EMBL" id="KAL2750833.1"/>
    </source>
</evidence>
<keyword evidence="2" id="KW-1185">Reference proteome</keyword>
<organism evidence="1 2">
    <name type="scientific">Vespula maculifrons</name>
    <name type="common">Eastern yellow jacket</name>
    <name type="synonym">Wasp</name>
    <dbReference type="NCBI Taxonomy" id="7453"/>
    <lineage>
        <taxon>Eukaryota</taxon>
        <taxon>Metazoa</taxon>
        <taxon>Ecdysozoa</taxon>
        <taxon>Arthropoda</taxon>
        <taxon>Hexapoda</taxon>
        <taxon>Insecta</taxon>
        <taxon>Pterygota</taxon>
        <taxon>Neoptera</taxon>
        <taxon>Endopterygota</taxon>
        <taxon>Hymenoptera</taxon>
        <taxon>Apocrita</taxon>
        <taxon>Aculeata</taxon>
        <taxon>Vespoidea</taxon>
        <taxon>Vespidae</taxon>
        <taxon>Vespinae</taxon>
        <taxon>Vespula</taxon>
    </lineage>
</organism>
<evidence type="ECO:0000313" key="2">
    <source>
        <dbReference type="Proteomes" id="UP001607303"/>
    </source>
</evidence>
<reference evidence="1 2" key="1">
    <citation type="journal article" date="2024" name="Ann. Entomol. Soc. Am.">
        <title>Genomic analyses of the southern and eastern yellowjacket wasps (Hymenoptera: Vespidae) reveal evolutionary signatures of social life.</title>
        <authorList>
            <person name="Catto M.A."/>
            <person name="Caine P.B."/>
            <person name="Orr S.E."/>
            <person name="Hunt B.G."/>
            <person name="Goodisman M.A.D."/>
        </authorList>
    </citation>
    <scope>NUCLEOTIDE SEQUENCE [LARGE SCALE GENOMIC DNA]</scope>
    <source>
        <strain evidence="1">232</strain>
        <tissue evidence="1">Head and thorax</tissue>
    </source>
</reference>
<protein>
    <submittedName>
        <fullName evidence="1">Uncharacterized protein</fullName>
    </submittedName>
</protein>
<gene>
    <name evidence="1" type="ORF">V1477_000936</name>
</gene>
<proteinExistence type="predicted"/>
<dbReference type="EMBL" id="JAYRBN010000008">
    <property type="protein sequence ID" value="KAL2750833.1"/>
    <property type="molecule type" value="Genomic_DNA"/>
</dbReference>